<dbReference type="InterPro" id="IPR051913">
    <property type="entry name" value="GH2_Domain-Containing"/>
</dbReference>
<evidence type="ECO:0000256" key="4">
    <source>
        <dbReference type="SAM" id="SignalP"/>
    </source>
</evidence>
<dbReference type="EMBL" id="SJPJ01000001">
    <property type="protein sequence ID" value="TWT79435.1"/>
    <property type="molecule type" value="Genomic_DNA"/>
</dbReference>
<dbReference type="Proteomes" id="UP000315010">
    <property type="component" value="Unassembled WGS sequence"/>
</dbReference>
<evidence type="ECO:0000259" key="5">
    <source>
        <dbReference type="Pfam" id="PF00703"/>
    </source>
</evidence>
<dbReference type="GO" id="GO:0004565">
    <property type="term" value="F:beta-galactosidase activity"/>
    <property type="evidence" value="ECO:0007669"/>
    <property type="project" value="UniProtKB-EC"/>
</dbReference>
<feature type="chain" id="PRO_5022769694" evidence="4">
    <location>
        <begin position="22"/>
        <end position="1739"/>
    </location>
</feature>
<dbReference type="InterPro" id="IPR008979">
    <property type="entry name" value="Galactose-bd-like_sf"/>
</dbReference>
<keyword evidence="3 6" id="KW-0326">Glycosidase</keyword>
<keyword evidence="2 6" id="KW-0378">Hydrolase</keyword>
<gene>
    <name evidence="6" type="primary">cbgA_1</name>
    <name evidence="6" type="ORF">CA13_08360</name>
</gene>
<dbReference type="Gene3D" id="3.20.20.80">
    <property type="entry name" value="Glycosidases"/>
    <property type="match status" value="1"/>
</dbReference>
<dbReference type="SUPFAM" id="SSF49785">
    <property type="entry name" value="Galactose-binding domain-like"/>
    <property type="match status" value="1"/>
</dbReference>
<keyword evidence="7" id="KW-1185">Reference proteome</keyword>
<dbReference type="EC" id="3.2.1.23" evidence="6"/>
<dbReference type="Pfam" id="PF00703">
    <property type="entry name" value="Glyco_hydro_2"/>
    <property type="match status" value="1"/>
</dbReference>
<comment type="caution">
    <text evidence="6">The sequence shown here is derived from an EMBL/GenBank/DDBJ whole genome shotgun (WGS) entry which is preliminary data.</text>
</comment>
<evidence type="ECO:0000313" key="6">
    <source>
        <dbReference type="EMBL" id="TWT79435.1"/>
    </source>
</evidence>
<dbReference type="GO" id="GO:0005975">
    <property type="term" value="P:carbohydrate metabolic process"/>
    <property type="evidence" value="ECO:0007669"/>
    <property type="project" value="InterPro"/>
</dbReference>
<dbReference type="RefSeq" id="WP_146394654.1">
    <property type="nucleotide sequence ID" value="NZ_SJPJ01000001.1"/>
</dbReference>
<evidence type="ECO:0000256" key="1">
    <source>
        <dbReference type="ARBA" id="ARBA00007401"/>
    </source>
</evidence>
<dbReference type="OrthoDB" id="223017at2"/>
<dbReference type="PANTHER" id="PTHR42732">
    <property type="entry name" value="BETA-GALACTOSIDASE"/>
    <property type="match status" value="1"/>
</dbReference>
<keyword evidence="4" id="KW-0732">Signal</keyword>
<dbReference type="SUPFAM" id="SSF51445">
    <property type="entry name" value="(Trans)glycosidases"/>
    <property type="match status" value="1"/>
</dbReference>
<dbReference type="PANTHER" id="PTHR42732:SF1">
    <property type="entry name" value="BETA-MANNOSIDASE"/>
    <property type="match status" value="1"/>
</dbReference>
<dbReference type="InterPro" id="IPR013783">
    <property type="entry name" value="Ig-like_fold"/>
</dbReference>
<evidence type="ECO:0000313" key="7">
    <source>
        <dbReference type="Proteomes" id="UP000315010"/>
    </source>
</evidence>
<comment type="similarity">
    <text evidence="1">Belongs to the glycosyl hydrolase 2 family.</text>
</comment>
<proteinExistence type="inferred from homology"/>
<feature type="signal peptide" evidence="4">
    <location>
        <begin position="1"/>
        <end position="21"/>
    </location>
</feature>
<dbReference type="InterPro" id="IPR036156">
    <property type="entry name" value="Beta-gal/glucu_dom_sf"/>
</dbReference>
<accession>A0A5C5YWP6</accession>
<dbReference type="Gene3D" id="2.60.40.10">
    <property type="entry name" value="Immunoglobulins"/>
    <property type="match status" value="1"/>
</dbReference>
<dbReference type="InterPro" id="IPR017853">
    <property type="entry name" value="GH"/>
</dbReference>
<name>A0A5C5YWP6_9BACT</name>
<protein>
    <submittedName>
        <fullName evidence="6">Beta-galactosidase</fullName>
        <ecNumber evidence="6">3.2.1.23</ecNumber>
    </submittedName>
</protein>
<dbReference type="Gene3D" id="2.60.120.260">
    <property type="entry name" value="Galactose-binding domain-like"/>
    <property type="match status" value="1"/>
</dbReference>
<evidence type="ECO:0000256" key="2">
    <source>
        <dbReference type="ARBA" id="ARBA00022801"/>
    </source>
</evidence>
<reference evidence="6 7" key="1">
    <citation type="submission" date="2019-02" db="EMBL/GenBank/DDBJ databases">
        <title>Deep-cultivation of Planctomycetes and their phenomic and genomic characterization uncovers novel biology.</title>
        <authorList>
            <person name="Wiegand S."/>
            <person name="Jogler M."/>
            <person name="Boedeker C."/>
            <person name="Pinto D."/>
            <person name="Vollmers J."/>
            <person name="Rivas-Marin E."/>
            <person name="Kohn T."/>
            <person name="Peeters S.H."/>
            <person name="Heuer A."/>
            <person name="Rast P."/>
            <person name="Oberbeckmann S."/>
            <person name="Bunk B."/>
            <person name="Jeske O."/>
            <person name="Meyerdierks A."/>
            <person name="Storesund J.E."/>
            <person name="Kallscheuer N."/>
            <person name="Luecker S."/>
            <person name="Lage O.M."/>
            <person name="Pohl T."/>
            <person name="Merkel B.J."/>
            <person name="Hornburger P."/>
            <person name="Mueller R.-W."/>
            <person name="Bruemmer F."/>
            <person name="Labrenz M."/>
            <person name="Spormann A.M."/>
            <person name="Op Den Camp H."/>
            <person name="Overmann J."/>
            <person name="Amann R."/>
            <person name="Jetten M.S.M."/>
            <person name="Mascher T."/>
            <person name="Medema M.H."/>
            <person name="Devos D.P."/>
            <person name="Kaster A.-K."/>
            <person name="Ovreas L."/>
            <person name="Rohde M."/>
            <person name="Galperin M.Y."/>
            <person name="Jogler C."/>
        </authorList>
    </citation>
    <scope>NUCLEOTIDE SEQUENCE [LARGE SCALE GENOMIC DNA]</scope>
    <source>
        <strain evidence="6 7">CA13</strain>
    </source>
</reference>
<evidence type="ECO:0000256" key="3">
    <source>
        <dbReference type="ARBA" id="ARBA00023295"/>
    </source>
</evidence>
<feature type="domain" description="Glycoside hydrolase family 2 immunoglobulin-like beta-sandwich" evidence="5">
    <location>
        <begin position="436"/>
        <end position="544"/>
    </location>
</feature>
<dbReference type="SUPFAM" id="SSF49303">
    <property type="entry name" value="beta-Galactosidase/glucuronidase domain"/>
    <property type="match status" value="1"/>
</dbReference>
<sequence precursor="true">MRIPTCFVFVCWMSLATSLSAADYVWIEGEQPATTPALKQVEGVEQVSPRNGFEFNGWGRTSIISNEVLLHVTVSSSNVEKYVPEEGMVFGYDFVLDRTGEQNIWARIGYEWVRSDFQWRIDDGSWQMCSRRTPTTNVQPLQTWNELAWIQLGKIDLQAGKHRIETRHSVAKETDSRGEQRTARILHMLDAICITPNVFLPNGKWKPDDKYQEDSDRQAVEQVYDIRADETPADNAPAERFETVLNGLWAIAPWDENDVTDQSRLQATEELPDLDKLAWYGYRVPNDRDVDRPEMSFSHRYLVRTRLDVPAPLEGRGFFLDFQNFNLTASVFVNGRFCGFSKAHSTAWQCDITPAVKPGEINDLVVVFKDAYYGLSTKYADKNEYAIGPRRFWNLPRSMITHMSGGQHLDMPTAWDTRTGMLEPVTLVVAGPAYTTDVFCKPSVDEKKLTLAITLLNPDDDDVTLQVENQVVPWNGGKGGEVEKTFSVQTVTIEGGAAKTLQTEEPWAKPTLWWPDRPHLYWVVTTLKKDGKVVDVKRTRFGFRQWKWDSHMFTLNGVKWSMWADTNYTVSPQEFIKLCQTSNMNQMRYWRQGMWGGMTRRQVLDYFDEKGMIVRSSGVFDGQGANYGGGLRVPDTSQPKDDRGRYPLKAKPELFDNWKHQMTAWLREERNHPCIYIWSVENEIAYINSNNLGQWREVEPALRDAVEHVMGIDPTRPAMVDGGNALRDESLAVNGAHYTEFMGTSFRDFPDAAYTRDPFYNTVQRDAWRMVPDRPIMKGEVYFANGYSTERFATIGGDRCFIGVGETMEARGLWAKMLSEGYRWAEVASWHFWMTSSQRQYYNSWSPVAVLCRQWNWTFAESESVERTLKVFNSTRHSDPIDVRWEVVLDGQRIAEDSRKFHVPAGEAEEFQIKFQLPAVDTRTAGRFLLTATRNGTEVFRDEKPLVVIAPDRMLKPQLSKAELAVFDPQGTVKAYLAKRGIPFTEMTQPDVAPPTAKVIVLGPDAVSAELAADPFCYRYAMQGRRVIVLDQTHPLRYQAIPADVVPTDYVGRFGFSEDLSHPLFLGLEQSDFFTWGNDHVLYRSAYRKGSKGGRSLLQCDDQLSCTALVESSVGDGLLLLSQLAIGERLESLGVAQAMFNNLLNYATDYVPVRKETYAVIEKDGPEAKLLDSLNLKYQLVRSPLDALQADAIAVVKATPSNLRILADENPQVQEFCGRGGWLMLWGLTPEGLADYNRIVEHEHVIRPFQMERVLLNVPRDSLTAGLTLRDVVMDTGEKVYGWMALKWPDEQAFRYIVDHTDIAPFAKLPTPEALGKESGRAAKGSDHWPANLTNGFTADDTWRFTYSIILDAGHKTKWTMDLPKEEKLVSLKIKTNQIYHKITKINLYVDDDPDPIVAELRPDGEIQEVPLVGKRGKRITFEIADWEETGNQNVVGIDNFWLYVQRDEAYLKNTRSLLNIGGLMRYHRGKGGIVLNQLNILDQEKLPLNKIKKATITKVLLANLGAVFAGTKTIVAGAELQYEPVLIPDARFNAFVNRQGRPRWFSGPGDVSKMPVGDQMYANVDYHLSDFSTSPVPTVMMLKGSGSEVQETEIEGIRVDRTADAVFFLHAFNPSGSIEGWQRQTSEAIRRNRSLPEAPVVFQYVIHYTDGEQRIVPVSWQTGVGNWVSNTPIALPNAAVAWTGQLDDDNKAVVYSMQWNNPRPDVPIESIDIASSPDGQKWGAPAVFAITTAKATGR</sequence>
<dbReference type="InterPro" id="IPR006102">
    <property type="entry name" value="Ig-like_GH2"/>
</dbReference>
<organism evidence="6 7">
    <name type="scientific">Novipirellula herctigrandis</name>
    <dbReference type="NCBI Taxonomy" id="2527986"/>
    <lineage>
        <taxon>Bacteria</taxon>
        <taxon>Pseudomonadati</taxon>
        <taxon>Planctomycetota</taxon>
        <taxon>Planctomycetia</taxon>
        <taxon>Pirellulales</taxon>
        <taxon>Pirellulaceae</taxon>
        <taxon>Novipirellula</taxon>
    </lineage>
</organism>